<organism evidence="1 2">
    <name type="scientific">Micromonospora sediminicola</name>
    <dbReference type="NCBI Taxonomy" id="946078"/>
    <lineage>
        <taxon>Bacteria</taxon>
        <taxon>Bacillati</taxon>
        <taxon>Actinomycetota</taxon>
        <taxon>Actinomycetes</taxon>
        <taxon>Micromonosporales</taxon>
        <taxon>Micromonosporaceae</taxon>
        <taxon>Micromonospora</taxon>
    </lineage>
</organism>
<proteinExistence type="predicted"/>
<sequence>MATVMLTGEVIDVRFTGWERVWTGRERFVLPVGAVRHAAPVGEPVRLARGARRGFVVSGLAKIGVWGLFGGPRQLVAARRGEPGLHLVLDRAAAGGEFDEVVLSTPDAPALAAAIARGTAARP</sequence>
<evidence type="ECO:0000313" key="2">
    <source>
        <dbReference type="Proteomes" id="UP000199558"/>
    </source>
</evidence>
<accession>A0A1A9B2J4</accession>
<keyword evidence="2" id="KW-1185">Reference proteome</keyword>
<evidence type="ECO:0000313" key="1">
    <source>
        <dbReference type="EMBL" id="SBT63249.1"/>
    </source>
</evidence>
<dbReference type="OrthoDB" id="530515at2"/>
<dbReference type="RefSeq" id="WP_091565513.1">
    <property type="nucleotide sequence ID" value="NZ_FLRH01000003.1"/>
</dbReference>
<name>A0A1A9B2J4_9ACTN</name>
<dbReference type="EMBL" id="FLRH01000003">
    <property type="protein sequence ID" value="SBT63249.1"/>
    <property type="molecule type" value="Genomic_DNA"/>
</dbReference>
<protein>
    <recommendedName>
        <fullName evidence="3">PH domain-containing protein</fullName>
    </recommendedName>
</protein>
<evidence type="ECO:0008006" key="3">
    <source>
        <dbReference type="Google" id="ProtNLM"/>
    </source>
</evidence>
<reference evidence="2" key="1">
    <citation type="submission" date="2016-06" db="EMBL/GenBank/DDBJ databases">
        <authorList>
            <person name="Varghese N."/>
            <person name="Submissions Spin"/>
        </authorList>
    </citation>
    <scope>NUCLEOTIDE SEQUENCE [LARGE SCALE GENOMIC DNA]</scope>
    <source>
        <strain evidence="2">DSM 45794</strain>
    </source>
</reference>
<dbReference type="Proteomes" id="UP000199558">
    <property type="component" value="Unassembled WGS sequence"/>
</dbReference>
<gene>
    <name evidence="1" type="ORF">GA0070622_0195</name>
</gene>
<dbReference type="AlphaFoldDB" id="A0A1A9B2J4"/>
<dbReference type="STRING" id="946078.GA0070622_0195"/>